<dbReference type="GO" id="GO:0046872">
    <property type="term" value="F:metal ion binding"/>
    <property type="evidence" value="ECO:0007669"/>
    <property type="project" value="UniProtKB-KW"/>
</dbReference>
<feature type="domain" description="Cytochrome c" evidence="6">
    <location>
        <begin position="45"/>
        <end position="302"/>
    </location>
</feature>
<dbReference type="PANTHER" id="PTHR30600">
    <property type="entry name" value="CYTOCHROME C PEROXIDASE-RELATED"/>
    <property type="match status" value="1"/>
</dbReference>
<dbReference type="PROSITE" id="PS51007">
    <property type="entry name" value="CYTC"/>
    <property type="match status" value="2"/>
</dbReference>
<keyword evidence="8" id="KW-1185">Reference proteome</keyword>
<dbReference type="GO" id="GO:0004130">
    <property type="term" value="F:cytochrome-c peroxidase activity"/>
    <property type="evidence" value="ECO:0007669"/>
    <property type="project" value="TreeGrafter"/>
</dbReference>
<dbReference type="Gene3D" id="1.10.760.10">
    <property type="entry name" value="Cytochrome c-like domain"/>
    <property type="match status" value="1"/>
</dbReference>
<dbReference type="Proteomes" id="UP000247555">
    <property type="component" value="Unassembled WGS sequence"/>
</dbReference>
<dbReference type="Pfam" id="PF06537">
    <property type="entry name" value="DHOR"/>
    <property type="match status" value="2"/>
</dbReference>
<keyword evidence="5" id="KW-0732">Signal</keyword>
<evidence type="ECO:0000313" key="8">
    <source>
        <dbReference type="Proteomes" id="UP000247555"/>
    </source>
</evidence>
<dbReference type="InterPro" id="IPR036909">
    <property type="entry name" value="Cyt_c-like_dom_sf"/>
</dbReference>
<dbReference type="InterPro" id="IPR009056">
    <property type="entry name" value="Cyt_c-like_dom"/>
</dbReference>
<sequence length="444" mass="47650">MSHGQWVLALALSLGGMAAHAVDGATGEREAFSRPMPGLSEDERGQFTRGRSLFNQSWVAAPARDSEVDGLGPLYNRLACVSCHARNGRGLPPQRLGERMLAMLVRLSVPGQGPHGGPRPHPAYGDQFNEEGIPGVPGEGRVSLRWRPVEHRLVSGERRTLRAPQLRFAELAYGPLGQVLTSPRVGQQLVGMGLLDAVPADTLLARAAQAKPDGVRGRVNQVWSVSQSQHTVGRFGHKANMASLREQIAGAFLGDLGITSALHPQENCTSVQTACQQAPSGGAPELDDSQLDAVTFYLAQLEPPAPRPLPAAELRRGQVLFARAGCAVCHLPSLRTAAQAATPRLAGRELAAYTDLLLHDIGPGLADGRPDFAASGREWRTAPLWGVGLTRIISEGEGYLHDGRARTLEEAVLWHDGEARRARLRFEGFSAADRAALLRFVASR</sequence>
<dbReference type="PANTHER" id="PTHR30600:SF4">
    <property type="entry name" value="CYTOCHROME C DOMAIN-CONTAINING PROTEIN"/>
    <property type="match status" value="1"/>
</dbReference>
<reference evidence="7 8" key="1">
    <citation type="submission" date="2018-05" db="EMBL/GenBank/DDBJ databases">
        <title>Genomic Encyclopedia of Type Strains, Phase IV (KMG-IV): sequencing the most valuable type-strain genomes for metagenomic binning, comparative biology and taxonomic classification.</title>
        <authorList>
            <person name="Goeker M."/>
        </authorList>
    </citation>
    <scope>NUCLEOTIDE SEQUENCE [LARGE SCALE GENOMIC DNA]</scope>
    <source>
        <strain evidence="7 8">DSM 29661</strain>
    </source>
</reference>
<dbReference type="GO" id="GO:0009055">
    <property type="term" value="F:electron transfer activity"/>
    <property type="evidence" value="ECO:0007669"/>
    <property type="project" value="InterPro"/>
</dbReference>
<dbReference type="AlphaFoldDB" id="A0A318KPU7"/>
<dbReference type="PIRSF" id="PIRSF028099">
    <property type="entry name" value="DUF1111"/>
    <property type="match status" value="1"/>
</dbReference>
<dbReference type="InterPro" id="IPR010538">
    <property type="entry name" value="DHOR"/>
</dbReference>
<evidence type="ECO:0000259" key="6">
    <source>
        <dbReference type="PROSITE" id="PS51007"/>
    </source>
</evidence>
<dbReference type="SUPFAM" id="SSF46626">
    <property type="entry name" value="Cytochrome c"/>
    <property type="match status" value="1"/>
</dbReference>
<evidence type="ECO:0000256" key="5">
    <source>
        <dbReference type="SAM" id="SignalP"/>
    </source>
</evidence>
<comment type="caution">
    <text evidence="7">The sequence shown here is derived from an EMBL/GenBank/DDBJ whole genome shotgun (WGS) entry which is preliminary data.</text>
</comment>
<evidence type="ECO:0000256" key="2">
    <source>
        <dbReference type="ARBA" id="ARBA00022723"/>
    </source>
</evidence>
<dbReference type="GO" id="GO:0020037">
    <property type="term" value="F:heme binding"/>
    <property type="evidence" value="ECO:0007669"/>
    <property type="project" value="InterPro"/>
</dbReference>
<evidence type="ECO:0000256" key="3">
    <source>
        <dbReference type="ARBA" id="ARBA00023004"/>
    </source>
</evidence>
<feature type="chain" id="PRO_5016455458" evidence="5">
    <location>
        <begin position="22"/>
        <end position="444"/>
    </location>
</feature>
<dbReference type="RefSeq" id="WP_211309380.1">
    <property type="nucleotide sequence ID" value="NZ_QJKI01000015.1"/>
</dbReference>
<gene>
    <name evidence="7" type="ORF">DFR34_11518</name>
</gene>
<name>A0A318KPU7_9NEIS</name>
<feature type="signal peptide" evidence="5">
    <location>
        <begin position="1"/>
        <end position="21"/>
    </location>
</feature>
<protein>
    <submittedName>
        <fullName evidence="7">CxxC motif-containing protein (DUF1111 family)</fullName>
    </submittedName>
</protein>
<keyword evidence="3 4" id="KW-0408">Iron</keyword>
<organism evidence="7 8">
    <name type="scientific">Rivihabitans pingtungensis</name>
    <dbReference type="NCBI Taxonomy" id="1054498"/>
    <lineage>
        <taxon>Bacteria</taxon>
        <taxon>Pseudomonadati</taxon>
        <taxon>Pseudomonadota</taxon>
        <taxon>Betaproteobacteria</taxon>
        <taxon>Neisseriales</taxon>
        <taxon>Aquaspirillaceae</taxon>
        <taxon>Rivihabitans</taxon>
    </lineage>
</organism>
<accession>A0A318KPU7</accession>
<dbReference type="InterPro" id="IPR051395">
    <property type="entry name" value="Cytochrome_c_Peroxidase/MauG"/>
</dbReference>
<keyword evidence="2 4" id="KW-0479">Metal-binding</keyword>
<evidence type="ECO:0000256" key="4">
    <source>
        <dbReference type="PROSITE-ProRule" id="PRU00433"/>
    </source>
</evidence>
<evidence type="ECO:0000256" key="1">
    <source>
        <dbReference type="ARBA" id="ARBA00022617"/>
    </source>
</evidence>
<feature type="domain" description="Cytochrome c" evidence="6">
    <location>
        <begin position="312"/>
        <end position="444"/>
    </location>
</feature>
<evidence type="ECO:0000313" key="7">
    <source>
        <dbReference type="EMBL" id="PXX77706.1"/>
    </source>
</evidence>
<keyword evidence="1 4" id="KW-0349">Heme</keyword>
<proteinExistence type="predicted"/>
<dbReference type="EMBL" id="QJKI01000015">
    <property type="protein sequence ID" value="PXX77706.1"/>
    <property type="molecule type" value="Genomic_DNA"/>
</dbReference>